<dbReference type="AlphaFoldDB" id="A0A9N9L6P4"/>
<dbReference type="EC" id="3.4.24.59" evidence="4"/>
<keyword evidence="11 15" id="KW-0482">Metalloprotease</keyword>
<dbReference type="CDD" id="cd06457">
    <property type="entry name" value="M3A_MIP"/>
    <property type="match status" value="1"/>
</dbReference>
<accession>A0A9N9L6P4</accession>
<evidence type="ECO:0000256" key="13">
    <source>
        <dbReference type="ARBA" id="ARBA00025208"/>
    </source>
</evidence>
<dbReference type="Gene3D" id="1.10.1370.10">
    <property type="entry name" value="Neurolysin, domain 3"/>
    <property type="match status" value="1"/>
</dbReference>
<dbReference type="GO" id="GO:0006518">
    <property type="term" value="P:peptide metabolic process"/>
    <property type="evidence" value="ECO:0007669"/>
    <property type="project" value="TreeGrafter"/>
</dbReference>
<dbReference type="OrthoDB" id="17530at2759"/>
<comment type="caution">
    <text evidence="17">The sequence shown here is derived from an EMBL/GenBank/DDBJ whole genome shotgun (WGS) entry which is preliminary data.</text>
</comment>
<dbReference type="GO" id="GO:0046872">
    <property type="term" value="F:metal ion binding"/>
    <property type="evidence" value="ECO:0007669"/>
    <property type="project" value="UniProtKB-UniRule"/>
</dbReference>
<keyword evidence="18" id="KW-1185">Reference proteome</keyword>
<sequence length="790" mass="89803">MLKAATTRSWIRSRYIRRQRTFRQPYSVASASPLHKHQNDPRDVLQTSAPGAVHDDKILRQIFDSPSFWKDFSQPSKAAYEGPSYGLFQNKYLTRPRGFKDFAQASLKRARRIVHEVRVAKTKEEYQAMVRKLDRLSDLLCRVIDLSDFVRSTHPDPEIQAAATSAHSMMYEYMNVLNVETRLAEQLRVAMKDHQAGWGEPEKMVARILENDFEKSGIYLPKAQKRRFVALSQEIEGIGFSFTDTMTPVKDYISFKANQLTGINPLLLQQFSSGWGNVTIPTVGWPSVMALQTVKNPDVRKDIYMATRTASQKTIRKLESFLTRRAELAKLVDFESYGQRALDFKMAGNPENVQTFLRNLNDRHNKAVAAQFAELQAAKSMDTQTKGSVLQPWDKDYYMAQILQKNHSKKRRPDFLHSYFSLGTVMQGLSRLFSRLYGIRLVPKETLRGETWNPDVRRLDVISETEGRVAVLYCDLFARPGKSPNPAHFTLRCSRWISDEEIDECRAEADSLFETPEEAATDGMATSTEGKPGGIMQLPTIALICDFAVSESQKPAFLTFAEVTTLFHEMGHAIHSILGRTEFQNISGTRVASDFAELPSILMEHFAADETVLSMFARHYETDEPLPYEMISEQLAIDQKLEAFDVNNQIILSLLDQALHSDQALHPSFNSTEIYHDLQRRYSLLPPDPKDTCWQGFFGHLYGYGGMYYSYLFDRALARRVWKTVFKSGEDGGSVSRENGERFKEHVLSVGGGRDPWDCLADAMGDERLSSGADSRSRLDLVGSWGLRGK</sequence>
<evidence type="ECO:0000256" key="3">
    <source>
        <dbReference type="ARBA" id="ARBA00006040"/>
    </source>
</evidence>
<comment type="catalytic activity">
    <reaction evidence="1">
        <text>Release of an N-terminal octapeptide as second stage of processing of some proteins imported into the mitochondrion.</text>
        <dbReference type="EC" id="3.4.24.59"/>
    </reaction>
</comment>
<dbReference type="PANTHER" id="PTHR11804">
    <property type="entry name" value="PROTEASE M3 THIMET OLIGOPEPTIDASE-RELATED"/>
    <property type="match status" value="1"/>
</dbReference>
<evidence type="ECO:0000256" key="10">
    <source>
        <dbReference type="ARBA" id="ARBA00022946"/>
    </source>
</evidence>
<keyword evidence="8 15" id="KW-0378">Hydrolase</keyword>
<evidence type="ECO:0000256" key="7">
    <source>
        <dbReference type="ARBA" id="ARBA00022723"/>
    </source>
</evidence>
<evidence type="ECO:0000313" key="18">
    <source>
        <dbReference type="Proteomes" id="UP000696280"/>
    </source>
</evidence>
<dbReference type="GO" id="GO:0006627">
    <property type="term" value="P:protein processing involved in protein targeting to mitochondrion"/>
    <property type="evidence" value="ECO:0007669"/>
    <property type="project" value="TreeGrafter"/>
</dbReference>
<feature type="domain" description="Peptidase M3A/M3B catalytic" evidence="16">
    <location>
        <begin position="291"/>
        <end position="772"/>
    </location>
</feature>
<comment type="similarity">
    <text evidence="3 15">Belongs to the peptidase M3 family.</text>
</comment>
<dbReference type="PANTHER" id="PTHR11804:SF79">
    <property type="entry name" value="MITOCHONDRIAL INTERMEDIATE PEPTIDASE"/>
    <property type="match status" value="1"/>
</dbReference>
<evidence type="ECO:0000256" key="8">
    <source>
        <dbReference type="ARBA" id="ARBA00022801"/>
    </source>
</evidence>
<comment type="subcellular location">
    <subcellularLocation>
        <location evidence="2">Mitochondrion matrix</location>
    </subcellularLocation>
</comment>
<keyword evidence="12" id="KW-0496">Mitochondrion</keyword>
<evidence type="ECO:0000256" key="11">
    <source>
        <dbReference type="ARBA" id="ARBA00023049"/>
    </source>
</evidence>
<dbReference type="InterPro" id="IPR024079">
    <property type="entry name" value="MetalloPept_cat_dom_sf"/>
</dbReference>
<evidence type="ECO:0000256" key="5">
    <source>
        <dbReference type="ARBA" id="ARBA00018046"/>
    </source>
</evidence>
<keyword evidence="9 15" id="KW-0862">Zinc</keyword>
<evidence type="ECO:0000259" key="16">
    <source>
        <dbReference type="Pfam" id="PF01432"/>
    </source>
</evidence>
<comment type="function">
    <text evidence="13">Cleaves proteins, imported into the mitochondrion, to their mature size. While most mitochondrial precursor proteins are processed to the mature form in one step by mitochondrial processing peptidase (MPP), the sequential cleavage by MIP of an octapeptide after initial processing by MPP is a required step for a subgroup of nuclear-encoded precursor proteins destined for the matrix or the inner membrane.</text>
</comment>
<evidence type="ECO:0000256" key="4">
    <source>
        <dbReference type="ARBA" id="ARBA00012441"/>
    </source>
</evidence>
<reference evidence="17" key="1">
    <citation type="submission" date="2021-07" db="EMBL/GenBank/DDBJ databases">
        <authorList>
            <person name="Durling M."/>
        </authorList>
    </citation>
    <scope>NUCLEOTIDE SEQUENCE</scope>
</reference>
<dbReference type="Gene3D" id="3.40.390.10">
    <property type="entry name" value="Collagenase (Catalytic Domain)"/>
    <property type="match status" value="1"/>
</dbReference>
<evidence type="ECO:0000256" key="1">
    <source>
        <dbReference type="ARBA" id="ARBA00000436"/>
    </source>
</evidence>
<comment type="cofactor">
    <cofactor evidence="15">
        <name>Zn(2+)</name>
        <dbReference type="ChEBI" id="CHEBI:29105"/>
    </cofactor>
    <text evidence="15">Binds 1 zinc ion.</text>
</comment>
<keyword evidence="6 15" id="KW-0645">Protease</keyword>
<keyword evidence="7 15" id="KW-0479">Metal-binding</keyword>
<evidence type="ECO:0000256" key="15">
    <source>
        <dbReference type="RuleBase" id="RU003435"/>
    </source>
</evidence>
<organism evidence="17 18">
    <name type="scientific">Hymenoscyphus fraxineus</name>
    <dbReference type="NCBI Taxonomy" id="746836"/>
    <lineage>
        <taxon>Eukaryota</taxon>
        <taxon>Fungi</taxon>
        <taxon>Dikarya</taxon>
        <taxon>Ascomycota</taxon>
        <taxon>Pezizomycotina</taxon>
        <taxon>Leotiomycetes</taxon>
        <taxon>Helotiales</taxon>
        <taxon>Helotiaceae</taxon>
        <taxon>Hymenoscyphus</taxon>
    </lineage>
</organism>
<name>A0A9N9L6P4_9HELO</name>
<dbReference type="InterPro" id="IPR045090">
    <property type="entry name" value="Pept_M3A_M3B"/>
</dbReference>
<dbReference type="Proteomes" id="UP000696280">
    <property type="component" value="Unassembled WGS sequence"/>
</dbReference>
<evidence type="ECO:0000256" key="14">
    <source>
        <dbReference type="ARBA" id="ARBA00032470"/>
    </source>
</evidence>
<gene>
    <name evidence="17" type="ORF">HYFRA_00012834</name>
</gene>
<keyword evidence="10" id="KW-0809">Transit peptide</keyword>
<evidence type="ECO:0000256" key="2">
    <source>
        <dbReference type="ARBA" id="ARBA00004305"/>
    </source>
</evidence>
<dbReference type="InterPro" id="IPR001567">
    <property type="entry name" value="Pept_M3A_M3B_dom"/>
</dbReference>
<evidence type="ECO:0000256" key="9">
    <source>
        <dbReference type="ARBA" id="ARBA00022833"/>
    </source>
</evidence>
<dbReference type="GO" id="GO:0005759">
    <property type="term" value="C:mitochondrial matrix"/>
    <property type="evidence" value="ECO:0007669"/>
    <property type="project" value="UniProtKB-SubCell"/>
</dbReference>
<evidence type="ECO:0000256" key="6">
    <source>
        <dbReference type="ARBA" id="ARBA00022670"/>
    </source>
</evidence>
<proteinExistence type="inferred from homology"/>
<dbReference type="InterPro" id="IPR024077">
    <property type="entry name" value="Neurolysin/TOP_dom2"/>
</dbReference>
<dbReference type="InterPro" id="IPR033851">
    <property type="entry name" value="M3A_MIP"/>
</dbReference>
<dbReference type="EMBL" id="CAJVRL010000088">
    <property type="protein sequence ID" value="CAG8959053.1"/>
    <property type="molecule type" value="Genomic_DNA"/>
</dbReference>
<dbReference type="GO" id="GO:0004222">
    <property type="term" value="F:metalloendopeptidase activity"/>
    <property type="evidence" value="ECO:0007669"/>
    <property type="project" value="UniProtKB-EC"/>
</dbReference>
<protein>
    <recommendedName>
        <fullName evidence="5">Mitochondrial intermediate peptidase</fullName>
        <ecNumber evidence="4">3.4.24.59</ecNumber>
    </recommendedName>
    <alternativeName>
        <fullName evidence="14">Octapeptidyl aminopeptidase</fullName>
    </alternativeName>
</protein>
<dbReference type="SUPFAM" id="SSF55486">
    <property type="entry name" value="Metalloproteases ('zincins'), catalytic domain"/>
    <property type="match status" value="1"/>
</dbReference>
<evidence type="ECO:0000256" key="12">
    <source>
        <dbReference type="ARBA" id="ARBA00023128"/>
    </source>
</evidence>
<evidence type="ECO:0000313" key="17">
    <source>
        <dbReference type="EMBL" id="CAG8959053.1"/>
    </source>
</evidence>
<dbReference type="Pfam" id="PF01432">
    <property type="entry name" value="Peptidase_M3"/>
    <property type="match status" value="1"/>
</dbReference>